<accession>A0AAD9VFA0</accession>
<dbReference type="AlphaFoldDB" id="A0AAD9VFA0"/>
<reference evidence="2" key="2">
    <citation type="journal article" date="2023" name="Science">
        <title>Genomic signatures of disease resistance in endangered staghorn corals.</title>
        <authorList>
            <person name="Vollmer S.V."/>
            <person name="Selwyn J.D."/>
            <person name="Despard B.A."/>
            <person name="Roesel C.L."/>
        </authorList>
    </citation>
    <scope>NUCLEOTIDE SEQUENCE</scope>
    <source>
        <strain evidence="2">K2</strain>
    </source>
</reference>
<dbReference type="PANTHER" id="PTHR16983:SF10">
    <property type="entry name" value="PROTEIN QUIVER"/>
    <property type="match status" value="1"/>
</dbReference>
<keyword evidence="3" id="KW-1185">Reference proteome</keyword>
<keyword evidence="1" id="KW-0732">Signal</keyword>
<gene>
    <name evidence="2" type="ORF">P5673_003153</name>
</gene>
<sequence>MRPTARDSALLVVRTLRCVGWNKAVKSDVKKKNSKKDTCHNNNRHNIVFTDRKKAGSLKCYICHSKESWQDCESKQRLEECPPQGNENLITKLRSVFPSPNLIVSLYTPLKEEKPLRIQMKFWQALLLLDILGTVHGGENVGVDSPTDTPPLRCYTCLSKKSWDHCQAKAEIKNCEPDESCLTVKAYHTKKTANNTKDEVVHIYAKYCSAECSKKQCREMGWLCDVSCCSSQECNASVSNTSSSSCAMIASAIALSYIIVHDFFAL</sequence>
<reference evidence="2" key="1">
    <citation type="journal article" date="2023" name="G3 (Bethesda)">
        <title>Whole genome assembly and annotation of the endangered Caribbean coral Acropora cervicornis.</title>
        <authorList>
            <person name="Selwyn J.D."/>
            <person name="Vollmer S.V."/>
        </authorList>
    </citation>
    <scope>NUCLEOTIDE SEQUENCE</scope>
    <source>
        <strain evidence="2">K2</strain>
    </source>
</reference>
<evidence type="ECO:0000256" key="1">
    <source>
        <dbReference type="ARBA" id="ARBA00022729"/>
    </source>
</evidence>
<dbReference type="InterPro" id="IPR051110">
    <property type="entry name" value="Ly-6/neurotoxin-like_GPI-ap"/>
</dbReference>
<organism evidence="2 3">
    <name type="scientific">Acropora cervicornis</name>
    <name type="common">Staghorn coral</name>
    <dbReference type="NCBI Taxonomy" id="6130"/>
    <lineage>
        <taxon>Eukaryota</taxon>
        <taxon>Metazoa</taxon>
        <taxon>Cnidaria</taxon>
        <taxon>Anthozoa</taxon>
        <taxon>Hexacorallia</taxon>
        <taxon>Scleractinia</taxon>
        <taxon>Astrocoeniina</taxon>
        <taxon>Acroporidae</taxon>
        <taxon>Acropora</taxon>
    </lineage>
</organism>
<proteinExistence type="predicted"/>
<evidence type="ECO:0000313" key="3">
    <source>
        <dbReference type="Proteomes" id="UP001249851"/>
    </source>
</evidence>
<dbReference type="PANTHER" id="PTHR16983">
    <property type="entry name" value="UPAR/LY6 DOMAIN-CONTAINING PROTEIN"/>
    <property type="match status" value="1"/>
</dbReference>
<protein>
    <submittedName>
        <fullName evidence="2">Uncharacterized protein</fullName>
    </submittedName>
</protein>
<evidence type="ECO:0000313" key="2">
    <source>
        <dbReference type="EMBL" id="KAK2571760.1"/>
    </source>
</evidence>
<dbReference type="InterPro" id="IPR045860">
    <property type="entry name" value="Snake_toxin-like_sf"/>
</dbReference>
<name>A0AAD9VFA0_ACRCE</name>
<dbReference type="SUPFAM" id="SSF57302">
    <property type="entry name" value="Snake toxin-like"/>
    <property type="match status" value="1"/>
</dbReference>
<comment type="caution">
    <text evidence="2">The sequence shown here is derived from an EMBL/GenBank/DDBJ whole genome shotgun (WGS) entry which is preliminary data.</text>
</comment>
<dbReference type="Gene3D" id="2.10.60.10">
    <property type="entry name" value="CD59"/>
    <property type="match status" value="1"/>
</dbReference>
<dbReference type="Proteomes" id="UP001249851">
    <property type="component" value="Unassembled WGS sequence"/>
</dbReference>
<dbReference type="EMBL" id="JARQWQ010000005">
    <property type="protein sequence ID" value="KAK2571760.1"/>
    <property type="molecule type" value="Genomic_DNA"/>
</dbReference>